<evidence type="ECO:0000313" key="1">
    <source>
        <dbReference type="EMBL" id="OCA68365.1"/>
    </source>
</evidence>
<dbReference type="STRING" id="651561.BBI00_22530"/>
<dbReference type="Proteomes" id="UP000093432">
    <property type="component" value="Unassembled WGS sequence"/>
</dbReference>
<sequence length="69" mass="7967">MNMITYLAVLKKEINLEKLKILLKSRHIRLAAHYTAIGVMKLECEQPISADGFQDYFLSVEEDQNNLTI</sequence>
<dbReference type="RefSeq" id="WP_065401107.1">
    <property type="nucleotide sequence ID" value="NZ_JAKYXJ010000011.1"/>
</dbReference>
<proteinExistence type="predicted"/>
<organism evidence="1 2">
    <name type="scientific">Chryseobacterium arthrosphaerae</name>
    <dbReference type="NCBI Taxonomy" id="651561"/>
    <lineage>
        <taxon>Bacteria</taxon>
        <taxon>Pseudomonadati</taxon>
        <taxon>Bacteroidota</taxon>
        <taxon>Flavobacteriia</taxon>
        <taxon>Flavobacteriales</taxon>
        <taxon>Weeksellaceae</taxon>
        <taxon>Chryseobacterium group</taxon>
        <taxon>Chryseobacterium</taxon>
    </lineage>
</organism>
<evidence type="ECO:0000313" key="2">
    <source>
        <dbReference type="Proteomes" id="UP000093432"/>
    </source>
</evidence>
<comment type="caution">
    <text evidence="1">The sequence shown here is derived from an EMBL/GenBank/DDBJ whole genome shotgun (WGS) entry which is preliminary data.</text>
</comment>
<dbReference type="EMBL" id="MAYG01000032">
    <property type="protein sequence ID" value="OCA68365.1"/>
    <property type="molecule type" value="Genomic_DNA"/>
</dbReference>
<name>A0A1B8Z9V8_9FLAO</name>
<protein>
    <submittedName>
        <fullName evidence="1">Uncharacterized protein</fullName>
    </submittedName>
</protein>
<reference evidence="2" key="1">
    <citation type="submission" date="2016-07" db="EMBL/GenBank/DDBJ databases">
        <authorList>
            <person name="Florea S."/>
            <person name="Webb J.S."/>
            <person name="Jaromczyk J."/>
            <person name="Schardl C.L."/>
        </authorList>
    </citation>
    <scope>NUCLEOTIDE SEQUENCE [LARGE SCALE GENOMIC DNA]</scope>
    <source>
        <strain evidence="2">CC-VM-7</strain>
    </source>
</reference>
<dbReference type="AlphaFoldDB" id="A0A1B8Z9V8"/>
<gene>
    <name evidence="1" type="ORF">BBI00_22530</name>
</gene>
<accession>A0A1B8Z9V8</accession>